<organism evidence="10 11">
    <name type="scientific">Candida viswanathii</name>
    <dbReference type="NCBI Taxonomy" id="5486"/>
    <lineage>
        <taxon>Eukaryota</taxon>
        <taxon>Fungi</taxon>
        <taxon>Dikarya</taxon>
        <taxon>Ascomycota</taxon>
        <taxon>Saccharomycotina</taxon>
        <taxon>Pichiomycetes</taxon>
        <taxon>Debaryomycetaceae</taxon>
        <taxon>Candida/Lodderomyces clade</taxon>
        <taxon>Candida</taxon>
    </lineage>
</organism>
<reference evidence="10 11" key="1">
    <citation type="submission" date="2018-06" db="EMBL/GenBank/DDBJ databases">
        <title>Whole genome sequencing of Candida tropicalis (genome annotated by CSBL at Korea University).</title>
        <authorList>
            <person name="Ahn J."/>
        </authorList>
    </citation>
    <scope>NUCLEOTIDE SEQUENCE [LARGE SCALE GENOMIC DNA]</scope>
    <source>
        <strain evidence="10 11">ATCC 20962</strain>
    </source>
</reference>
<dbReference type="InterPro" id="IPR036864">
    <property type="entry name" value="Zn2-C6_fun-type_DNA-bd_sf"/>
</dbReference>
<evidence type="ECO:0000256" key="5">
    <source>
        <dbReference type="ARBA" id="ARBA00023125"/>
    </source>
</evidence>
<keyword evidence="10" id="KW-0378">Hydrolase</keyword>
<evidence type="ECO:0000313" key="11">
    <source>
        <dbReference type="Proteomes" id="UP000253472"/>
    </source>
</evidence>
<keyword evidence="3" id="KW-0862">Zinc</keyword>
<gene>
    <name evidence="10" type="primary">prtT_0</name>
    <name evidence="10" type="ORF">Cantr_07567</name>
</gene>
<dbReference type="PANTHER" id="PTHR31845:SF34">
    <property type="entry name" value="TRANSCRIPTIONAL ACTIVATOR OF PROTEASES PRTT"/>
    <property type="match status" value="1"/>
</dbReference>
<sequence length="668" mass="75385">MSTDPSSSSSTSKKRKTSASTSSSSSSKDPIPQTQTQAQSQSQAQAQPAAAKDETRKLAQASRTLKACELCRKQKTRCFRSPENPNSCLRCRFLNKTCSFEKEASQAGVGGMLPFNLSNQETTKKLDAIHDGISEILTCLRSGGSSGRNEGGAGPGRAGRGGRTDDARLLLDASARMRRTSGSSLALENDLNFPQFKSFRTLAESSPFAIMLDLFDDGSHRGFTNNAEEDDEAEADETVMPLSENVLTLGILTEREVVELISNFRRNYGRWVSFPSSIPTENLINLMQARSSLLLTSCCLVALRYQTFEDSLEKALKYYMLVQQLMKDLNTSFVKYTSIGSMLGQVEFLQAITIISIYLVSISKLESSIKLDPWLLSNIGLSTFITKTALGEFKEVDDEMIRIHRQDYDKVMIMRIYNHLCLAHIVNSIFSGRICIIDSARVQQTATTLSLLKATNFDGRMVSEIGLLFIAYNYLQGVVEVDGYQHLDSLFDQVVNDIKEWFVQWEYLFTQPALHFLEFNYNFCSMFVYYVYCFQRLKLLGEVGNSSTVLDHDVLSHVFKSIDNEDILLTMFDYCLLVLSHINNIDNDSYFAYLSDQIHFIFYFCGIFMIKLHRIVLAKEMLPTKDKNKGVKNVQQLINKFDKISADHPEDVLFTYKMNLEACLNENT</sequence>
<keyword evidence="7" id="KW-0539">Nucleus</keyword>
<dbReference type="Proteomes" id="UP000253472">
    <property type="component" value="Unassembled WGS sequence"/>
</dbReference>
<dbReference type="PROSITE" id="PS00463">
    <property type="entry name" value="ZN2_CY6_FUNGAL_1"/>
    <property type="match status" value="1"/>
</dbReference>
<comment type="caution">
    <text evidence="10">The sequence shown here is derived from an EMBL/GenBank/DDBJ whole genome shotgun (WGS) entry which is preliminary data.</text>
</comment>
<protein>
    <submittedName>
        <fullName evidence="10">Transcriptional activator of proteases prtT</fullName>
    </submittedName>
</protein>
<keyword evidence="6" id="KW-0804">Transcription</keyword>
<dbReference type="GO" id="GO:0000981">
    <property type="term" value="F:DNA-binding transcription factor activity, RNA polymerase II-specific"/>
    <property type="evidence" value="ECO:0007669"/>
    <property type="project" value="InterPro"/>
</dbReference>
<dbReference type="GO" id="GO:0005634">
    <property type="term" value="C:nucleus"/>
    <property type="evidence" value="ECO:0007669"/>
    <property type="project" value="UniProtKB-SubCell"/>
</dbReference>
<evidence type="ECO:0000256" key="6">
    <source>
        <dbReference type="ARBA" id="ARBA00023163"/>
    </source>
</evidence>
<feature type="domain" description="Zn(2)-C6 fungal-type" evidence="9">
    <location>
        <begin position="67"/>
        <end position="100"/>
    </location>
</feature>
<dbReference type="SUPFAM" id="SSF57701">
    <property type="entry name" value="Zn2/Cys6 DNA-binding domain"/>
    <property type="match status" value="1"/>
</dbReference>
<dbReference type="GO" id="GO:0008270">
    <property type="term" value="F:zinc ion binding"/>
    <property type="evidence" value="ECO:0007669"/>
    <property type="project" value="InterPro"/>
</dbReference>
<name>A0A367Y2U9_9ASCO</name>
<evidence type="ECO:0000313" key="10">
    <source>
        <dbReference type="EMBL" id="RCK59372.1"/>
    </source>
</evidence>
<keyword evidence="5" id="KW-0238">DNA-binding</keyword>
<feature type="region of interest" description="Disordered" evidence="8">
    <location>
        <begin position="1"/>
        <end position="58"/>
    </location>
</feature>
<dbReference type="PANTHER" id="PTHR31845">
    <property type="entry name" value="FINGER DOMAIN PROTEIN, PUTATIVE-RELATED"/>
    <property type="match status" value="1"/>
</dbReference>
<dbReference type="InterPro" id="IPR001138">
    <property type="entry name" value="Zn2Cys6_DnaBD"/>
</dbReference>
<keyword evidence="4" id="KW-0805">Transcription regulation</keyword>
<dbReference type="GO" id="GO:0006508">
    <property type="term" value="P:proteolysis"/>
    <property type="evidence" value="ECO:0007669"/>
    <property type="project" value="UniProtKB-KW"/>
</dbReference>
<dbReference type="EMBL" id="QLNQ01000027">
    <property type="protein sequence ID" value="RCK59372.1"/>
    <property type="molecule type" value="Genomic_DNA"/>
</dbReference>
<dbReference type="STRING" id="5486.A0A367Y2U9"/>
<feature type="compositionally biased region" description="Low complexity" evidence="8">
    <location>
        <begin position="18"/>
        <end position="50"/>
    </location>
</feature>
<feature type="region of interest" description="Disordered" evidence="8">
    <location>
        <begin position="144"/>
        <end position="165"/>
    </location>
</feature>
<evidence type="ECO:0000256" key="8">
    <source>
        <dbReference type="SAM" id="MobiDB-lite"/>
    </source>
</evidence>
<proteinExistence type="predicted"/>
<dbReference type="CDD" id="cd00067">
    <property type="entry name" value="GAL4"/>
    <property type="match status" value="1"/>
</dbReference>
<keyword evidence="11" id="KW-1185">Reference proteome</keyword>
<dbReference type="SMART" id="SM00066">
    <property type="entry name" value="GAL4"/>
    <property type="match status" value="1"/>
</dbReference>
<dbReference type="OrthoDB" id="2595934at2759"/>
<dbReference type="GO" id="GO:0000976">
    <property type="term" value="F:transcription cis-regulatory region binding"/>
    <property type="evidence" value="ECO:0007669"/>
    <property type="project" value="TreeGrafter"/>
</dbReference>
<evidence type="ECO:0000256" key="1">
    <source>
        <dbReference type="ARBA" id="ARBA00004123"/>
    </source>
</evidence>
<dbReference type="Gene3D" id="4.10.240.10">
    <property type="entry name" value="Zn(2)-C6 fungal-type DNA-binding domain"/>
    <property type="match status" value="1"/>
</dbReference>
<evidence type="ECO:0000256" key="3">
    <source>
        <dbReference type="ARBA" id="ARBA00022833"/>
    </source>
</evidence>
<dbReference type="GO" id="GO:0008233">
    <property type="term" value="F:peptidase activity"/>
    <property type="evidence" value="ECO:0007669"/>
    <property type="project" value="UniProtKB-KW"/>
</dbReference>
<evidence type="ECO:0000256" key="7">
    <source>
        <dbReference type="ARBA" id="ARBA00023242"/>
    </source>
</evidence>
<dbReference type="PROSITE" id="PS50048">
    <property type="entry name" value="ZN2_CY6_FUNGAL_2"/>
    <property type="match status" value="1"/>
</dbReference>
<feature type="compositionally biased region" description="Low complexity" evidence="8">
    <location>
        <begin position="1"/>
        <end position="11"/>
    </location>
</feature>
<dbReference type="InterPro" id="IPR051089">
    <property type="entry name" value="prtT"/>
</dbReference>
<accession>A0A367Y2U9</accession>
<keyword evidence="2" id="KW-0479">Metal-binding</keyword>
<keyword evidence="10" id="KW-0645">Protease</keyword>
<feature type="compositionally biased region" description="Gly residues" evidence="8">
    <location>
        <begin position="144"/>
        <end position="161"/>
    </location>
</feature>
<evidence type="ECO:0000256" key="2">
    <source>
        <dbReference type="ARBA" id="ARBA00022723"/>
    </source>
</evidence>
<dbReference type="AlphaFoldDB" id="A0A367Y2U9"/>
<evidence type="ECO:0000256" key="4">
    <source>
        <dbReference type="ARBA" id="ARBA00023015"/>
    </source>
</evidence>
<comment type="subcellular location">
    <subcellularLocation>
        <location evidence="1">Nucleus</location>
    </subcellularLocation>
</comment>
<evidence type="ECO:0000259" key="9">
    <source>
        <dbReference type="PROSITE" id="PS50048"/>
    </source>
</evidence>